<name>A0A165DAC8_9BASI</name>
<evidence type="ECO:0000256" key="1">
    <source>
        <dbReference type="SAM" id="MobiDB-lite"/>
    </source>
</evidence>
<evidence type="ECO:0000313" key="3">
    <source>
        <dbReference type="Proteomes" id="UP000076842"/>
    </source>
</evidence>
<protein>
    <submittedName>
        <fullName evidence="2">Uncharacterized protein</fullName>
    </submittedName>
</protein>
<gene>
    <name evidence="2" type="ORF">CALCODRAFT_531303</name>
</gene>
<dbReference type="InParanoid" id="A0A165DAC8"/>
<dbReference type="AlphaFoldDB" id="A0A165DAC8"/>
<organism evidence="2 3">
    <name type="scientific">Calocera cornea HHB12733</name>
    <dbReference type="NCBI Taxonomy" id="1353952"/>
    <lineage>
        <taxon>Eukaryota</taxon>
        <taxon>Fungi</taxon>
        <taxon>Dikarya</taxon>
        <taxon>Basidiomycota</taxon>
        <taxon>Agaricomycotina</taxon>
        <taxon>Dacrymycetes</taxon>
        <taxon>Dacrymycetales</taxon>
        <taxon>Dacrymycetaceae</taxon>
        <taxon>Calocera</taxon>
    </lineage>
</organism>
<dbReference type="EMBL" id="KV424068">
    <property type="protein sequence ID" value="KZT52389.1"/>
    <property type="molecule type" value="Genomic_DNA"/>
</dbReference>
<feature type="compositionally biased region" description="Polar residues" evidence="1">
    <location>
        <begin position="246"/>
        <end position="263"/>
    </location>
</feature>
<feature type="region of interest" description="Disordered" evidence="1">
    <location>
        <begin position="246"/>
        <end position="265"/>
    </location>
</feature>
<proteinExistence type="predicted"/>
<dbReference type="Proteomes" id="UP000076842">
    <property type="component" value="Unassembled WGS sequence"/>
</dbReference>
<evidence type="ECO:0000313" key="2">
    <source>
        <dbReference type="EMBL" id="KZT52389.1"/>
    </source>
</evidence>
<reference evidence="2 3" key="1">
    <citation type="journal article" date="2016" name="Mol. Biol. Evol.">
        <title>Comparative Genomics of Early-Diverging Mushroom-Forming Fungi Provides Insights into the Origins of Lignocellulose Decay Capabilities.</title>
        <authorList>
            <person name="Nagy L.G."/>
            <person name="Riley R."/>
            <person name="Tritt A."/>
            <person name="Adam C."/>
            <person name="Daum C."/>
            <person name="Floudas D."/>
            <person name="Sun H."/>
            <person name="Yadav J.S."/>
            <person name="Pangilinan J."/>
            <person name="Larsson K.H."/>
            <person name="Matsuura K."/>
            <person name="Barry K."/>
            <person name="Labutti K."/>
            <person name="Kuo R."/>
            <person name="Ohm R.A."/>
            <person name="Bhattacharya S.S."/>
            <person name="Shirouzu T."/>
            <person name="Yoshinaga Y."/>
            <person name="Martin F.M."/>
            <person name="Grigoriev I.V."/>
            <person name="Hibbett D.S."/>
        </authorList>
    </citation>
    <scope>NUCLEOTIDE SEQUENCE [LARGE SCALE GENOMIC DNA]</scope>
    <source>
        <strain evidence="2 3">HHB12733</strain>
    </source>
</reference>
<accession>A0A165DAC8</accession>
<keyword evidence="3" id="KW-1185">Reference proteome</keyword>
<sequence>MLVACLEALSQFFYGHPTVAEGDITLAELFKKLLNDKSFFLRDLLGIPLPALSPNPINPDVLGKALKPGFTESRPEVALSPGPVAETSNDPAVSQVYWEDIAGIEDTLTAIVESDSNDELGWLAALVKTLLNNLCAFIFAVTELRRFFHGTGSSPTWHPTAFVISGSNTPVIHLTQAQVDSIKAWLPSALPSPVASHVKLDRFFKNVTTVNTDGSHGLLFKTQHFGLPDNVERAFAELVFNSITSGEHGTSTHQSSPNRSVHQYTPPGFSDDFRKVFSLRLAAAQTRPALPTGDEL</sequence>